<dbReference type="STRING" id="407821.A0A087UCZ5"/>
<proteinExistence type="predicted"/>
<evidence type="ECO:0000313" key="4">
    <source>
        <dbReference type="Proteomes" id="UP000054359"/>
    </source>
</evidence>
<dbReference type="Pfam" id="PF03881">
    <property type="entry name" value="Fructosamin_kin"/>
    <property type="match status" value="1"/>
</dbReference>
<dbReference type="GO" id="GO:0016301">
    <property type="term" value="F:kinase activity"/>
    <property type="evidence" value="ECO:0007669"/>
    <property type="project" value="UniProtKB-KW"/>
</dbReference>
<dbReference type="GO" id="GO:0102193">
    <property type="term" value="F:protein-ribulosamine 3-kinase activity"/>
    <property type="evidence" value="ECO:0007669"/>
    <property type="project" value="UniProtKB-EC"/>
</dbReference>
<comment type="catalytic activity">
    <reaction evidence="2">
        <text>N(6)-D-ribulosyl-L-lysyl-[protein] + ATP = N(6)-(3-O-phospho-D-ribulosyl)-L-lysyl-[protein] + ADP + H(+)</text>
        <dbReference type="Rhea" id="RHEA:48432"/>
        <dbReference type="Rhea" id="RHEA-COMP:12103"/>
        <dbReference type="Rhea" id="RHEA-COMP:12104"/>
        <dbReference type="ChEBI" id="CHEBI:15378"/>
        <dbReference type="ChEBI" id="CHEBI:30616"/>
        <dbReference type="ChEBI" id="CHEBI:90418"/>
        <dbReference type="ChEBI" id="CHEBI:90420"/>
        <dbReference type="ChEBI" id="CHEBI:456216"/>
        <dbReference type="EC" id="2.7.1.172"/>
    </reaction>
    <physiologicalReaction direction="left-to-right" evidence="2">
        <dbReference type="Rhea" id="RHEA:48433"/>
    </physiologicalReaction>
</comment>
<keyword evidence="4" id="KW-1185">Reference proteome</keyword>
<dbReference type="EMBL" id="KK119271">
    <property type="protein sequence ID" value="KFM75234.1"/>
    <property type="molecule type" value="Genomic_DNA"/>
</dbReference>
<dbReference type="PANTHER" id="PTHR12149">
    <property type="entry name" value="FRUCTOSAMINE 3 KINASE-RELATED PROTEIN"/>
    <property type="match status" value="1"/>
</dbReference>
<dbReference type="AlphaFoldDB" id="A0A087UCZ5"/>
<dbReference type="SUPFAM" id="SSF56112">
    <property type="entry name" value="Protein kinase-like (PK-like)"/>
    <property type="match status" value="1"/>
</dbReference>
<organism evidence="3 4">
    <name type="scientific">Stegodyphus mimosarum</name>
    <name type="common">African social velvet spider</name>
    <dbReference type="NCBI Taxonomy" id="407821"/>
    <lineage>
        <taxon>Eukaryota</taxon>
        <taxon>Metazoa</taxon>
        <taxon>Ecdysozoa</taxon>
        <taxon>Arthropoda</taxon>
        <taxon>Chelicerata</taxon>
        <taxon>Arachnida</taxon>
        <taxon>Araneae</taxon>
        <taxon>Araneomorphae</taxon>
        <taxon>Entelegynae</taxon>
        <taxon>Eresoidea</taxon>
        <taxon>Eresidae</taxon>
        <taxon>Stegodyphus</taxon>
    </lineage>
</organism>
<evidence type="ECO:0000256" key="2">
    <source>
        <dbReference type="ARBA" id="ARBA00048655"/>
    </source>
</evidence>
<dbReference type="OrthoDB" id="5772781at2759"/>
<keyword evidence="3" id="KW-0808">Transferase</keyword>
<dbReference type="OMA" id="YEAYHSI"/>
<evidence type="ECO:0000256" key="1">
    <source>
        <dbReference type="ARBA" id="ARBA00011961"/>
    </source>
</evidence>
<dbReference type="Proteomes" id="UP000054359">
    <property type="component" value="Unassembled WGS sequence"/>
</dbReference>
<keyword evidence="3" id="KW-0418">Kinase</keyword>
<dbReference type="PANTHER" id="PTHR12149:SF8">
    <property type="entry name" value="PROTEIN-RIBULOSAMINE 3-KINASE"/>
    <property type="match status" value="1"/>
</dbReference>
<gene>
    <name evidence="3" type="ORF">X975_08139</name>
</gene>
<reference evidence="3 4" key="1">
    <citation type="submission" date="2013-11" db="EMBL/GenBank/DDBJ databases">
        <title>Genome sequencing of Stegodyphus mimosarum.</title>
        <authorList>
            <person name="Bechsgaard J."/>
        </authorList>
    </citation>
    <scope>NUCLEOTIDE SEQUENCE [LARGE SCALE GENOMIC DNA]</scope>
</reference>
<name>A0A087UCZ5_STEMI</name>
<sequence>MFGGFPRSFYNAYYNVLPKQPGFEKRKDVYKLFHCLNHWNHFGGGYRSSSISIMKRILKDS</sequence>
<dbReference type="Gene3D" id="3.90.1200.10">
    <property type="match status" value="1"/>
</dbReference>
<accession>A0A087UCZ5</accession>
<dbReference type="InterPro" id="IPR016477">
    <property type="entry name" value="Fructo-/Ketosamine-3-kinase"/>
</dbReference>
<protein>
    <recommendedName>
        <fullName evidence="1">protein-ribulosamine 3-kinase</fullName>
        <ecNumber evidence="1">2.7.1.172</ecNumber>
    </recommendedName>
</protein>
<dbReference type="InterPro" id="IPR011009">
    <property type="entry name" value="Kinase-like_dom_sf"/>
</dbReference>
<feature type="non-terminal residue" evidence="3">
    <location>
        <position position="61"/>
    </location>
</feature>
<dbReference type="EC" id="2.7.1.172" evidence="1"/>
<evidence type="ECO:0000313" key="3">
    <source>
        <dbReference type="EMBL" id="KFM75234.1"/>
    </source>
</evidence>